<dbReference type="SUPFAM" id="SSF49879">
    <property type="entry name" value="SMAD/FHA domain"/>
    <property type="match status" value="1"/>
</dbReference>
<feature type="transmembrane region" description="Helical" evidence="1">
    <location>
        <begin position="36"/>
        <end position="58"/>
    </location>
</feature>
<keyword evidence="1" id="KW-1133">Transmembrane helix</keyword>
<dbReference type="InterPro" id="IPR032030">
    <property type="entry name" value="YscD_cytoplasmic_dom"/>
</dbReference>
<sequence>MSGGKKRILYIVSGILGGVLAFAGIELLFFLNSPGYFLFTLLQGAVVGAALGLSLGVVDDIAYSRLKLGIIRGSVSGLLTAVISAGVMVLAAQLYLLLAGAADAVRFDSFAGAPAGDSSLQSPEFLSLVSRSAGWMLIGMASGAVSGFRRGSSRRFWAGILGGALGGLIGGVVLELLLRSAEGGLSAMTARLSGFLILGAVLGFALGEFERRLSFARLRVLTGANKNREYLLSGRETAIGSHMNAGVYLGDYEKILPRHALVVRNGEDMILKSDAGDVRINDGGLEGSSILKYQDVIQLGQAKLLLLQP</sequence>
<dbReference type="Proteomes" id="UP000018680">
    <property type="component" value="Chromosome"/>
</dbReference>
<feature type="transmembrane region" description="Helical" evidence="1">
    <location>
        <begin position="156"/>
        <end position="178"/>
    </location>
</feature>
<reference evidence="3 4" key="1">
    <citation type="journal article" date="2015" name="Stand. Genomic Sci.">
        <title>Complete genome sequence and description of Salinispira pacifica gen. nov., sp. nov., a novel spirochaete isolated form a hypersaline microbial mat.</title>
        <authorList>
            <person name="Ben Hania W."/>
            <person name="Joseph M."/>
            <person name="Schumann P."/>
            <person name="Bunk B."/>
            <person name="Fiebig A."/>
            <person name="Sproer C."/>
            <person name="Klenk H.P."/>
            <person name="Fardeau M.L."/>
            <person name="Spring S."/>
        </authorList>
    </citation>
    <scope>NUCLEOTIDE SEQUENCE [LARGE SCALE GENOMIC DNA]</scope>
    <source>
        <strain evidence="3 4">L21-RPul-D2</strain>
    </source>
</reference>
<evidence type="ECO:0000259" key="2">
    <source>
        <dbReference type="Pfam" id="PF16697"/>
    </source>
</evidence>
<name>V5WKN0_9SPIO</name>
<keyword evidence="1" id="KW-0472">Membrane</keyword>
<evidence type="ECO:0000313" key="4">
    <source>
        <dbReference type="Proteomes" id="UP000018680"/>
    </source>
</evidence>
<feature type="transmembrane region" description="Helical" evidence="1">
    <location>
        <begin position="125"/>
        <end position="144"/>
    </location>
</feature>
<evidence type="ECO:0000256" key="1">
    <source>
        <dbReference type="SAM" id="Phobius"/>
    </source>
</evidence>
<keyword evidence="1" id="KW-0812">Transmembrane</keyword>
<dbReference type="eggNOG" id="COG1716">
    <property type="taxonomic scope" value="Bacteria"/>
</dbReference>
<gene>
    <name evidence="3" type="ORF">L21SP2_3038</name>
</gene>
<dbReference type="Gene3D" id="2.60.200.20">
    <property type="match status" value="1"/>
</dbReference>
<dbReference type="HOGENOM" id="CLU_899843_0_0_12"/>
<dbReference type="CDD" id="cd00060">
    <property type="entry name" value="FHA"/>
    <property type="match status" value="1"/>
</dbReference>
<feature type="domain" description="YscD cytoplasmic" evidence="2">
    <location>
        <begin position="219"/>
        <end position="307"/>
    </location>
</feature>
<dbReference type="InterPro" id="IPR008984">
    <property type="entry name" value="SMAD_FHA_dom_sf"/>
</dbReference>
<feature type="transmembrane region" description="Helical" evidence="1">
    <location>
        <begin position="78"/>
        <end position="105"/>
    </location>
</feature>
<dbReference type="STRING" id="1307761.L21SP2_3038"/>
<keyword evidence="4" id="KW-1185">Reference proteome</keyword>
<evidence type="ECO:0000313" key="3">
    <source>
        <dbReference type="EMBL" id="AHC16382.1"/>
    </source>
</evidence>
<protein>
    <recommendedName>
        <fullName evidence="2">YscD cytoplasmic domain-containing protein</fullName>
    </recommendedName>
</protein>
<organism evidence="3 4">
    <name type="scientific">Salinispira pacifica</name>
    <dbReference type="NCBI Taxonomy" id="1307761"/>
    <lineage>
        <taxon>Bacteria</taxon>
        <taxon>Pseudomonadati</taxon>
        <taxon>Spirochaetota</taxon>
        <taxon>Spirochaetia</taxon>
        <taxon>Spirochaetales</taxon>
        <taxon>Spirochaetaceae</taxon>
        <taxon>Salinispira</taxon>
    </lineage>
</organism>
<feature type="transmembrane region" description="Helical" evidence="1">
    <location>
        <begin position="190"/>
        <end position="209"/>
    </location>
</feature>
<dbReference type="EMBL" id="CP006939">
    <property type="protein sequence ID" value="AHC16382.1"/>
    <property type="molecule type" value="Genomic_DNA"/>
</dbReference>
<dbReference type="PATRIC" id="fig|1307761.3.peg.3027"/>
<accession>V5WKN0</accession>
<dbReference type="AlphaFoldDB" id="V5WKN0"/>
<proteinExistence type="predicted"/>
<feature type="transmembrane region" description="Helical" evidence="1">
    <location>
        <begin position="7"/>
        <end position="30"/>
    </location>
</feature>
<dbReference type="KEGG" id="slr:L21SP2_3038"/>
<dbReference type="Pfam" id="PF16697">
    <property type="entry name" value="Yop-YscD_cpl"/>
    <property type="match status" value="1"/>
</dbReference>
<dbReference type="OrthoDB" id="369274at2"/>
<dbReference type="RefSeq" id="WP_024269279.1">
    <property type="nucleotide sequence ID" value="NC_023035.1"/>
</dbReference>